<evidence type="ECO:0000259" key="1">
    <source>
        <dbReference type="Pfam" id="PF13470"/>
    </source>
</evidence>
<gene>
    <name evidence="2" type="ordered locus">bpr_II014</name>
</gene>
<dbReference type="KEGG" id="bpb:bpr_II014"/>
<organism evidence="2 3">
    <name type="scientific">Butyrivibrio proteoclasticus (strain ATCC 51982 / DSM 14932 / B316)</name>
    <name type="common">Clostridium proteoclasticum</name>
    <dbReference type="NCBI Taxonomy" id="515622"/>
    <lineage>
        <taxon>Bacteria</taxon>
        <taxon>Bacillati</taxon>
        <taxon>Bacillota</taxon>
        <taxon>Clostridia</taxon>
        <taxon>Lachnospirales</taxon>
        <taxon>Lachnospiraceae</taxon>
        <taxon>Butyrivibrio</taxon>
    </lineage>
</organism>
<feature type="domain" description="PIN" evidence="1">
    <location>
        <begin position="2"/>
        <end position="131"/>
    </location>
</feature>
<dbReference type="Pfam" id="PF13470">
    <property type="entry name" value="PIN_3"/>
    <property type="match status" value="1"/>
</dbReference>
<protein>
    <submittedName>
        <fullName evidence="2">PIN domain-containing protein</fullName>
    </submittedName>
</protein>
<dbReference type="EMBL" id="CP001812">
    <property type="protein sequence ID" value="ADL35955.1"/>
    <property type="molecule type" value="Genomic_DNA"/>
</dbReference>
<evidence type="ECO:0000313" key="2">
    <source>
        <dbReference type="EMBL" id="ADL35955.1"/>
    </source>
</evidence>
<dbReference type="AlphaFoldDB" id="E0S3H3"/>
<dbReference type="Gene3D" id="3.40.50.1010">
    <property type="entry name" value="5'-nuclease"/>
    <property type="match status" value="1"/>
</dbReference>
<keyword evidence="2" id="KW-0614">Plasmid</keyword>
<name>E0S3H3_BUTPB</name>
<dbReference type="InterPro" id="IPR002716">
    <property type="entry name" value="PIN_dom"/>
</dbReference>
<evidence type="ECO:0000313" key="3">
    <source>
        <dbReference type="Proteomes" id="UP000001299"/>
    </source>
</evidence>
<dbReference type="RefSeq" id="WP_013282605.1">
    <property type="nucleotide sequence ID" value="NC_014389.1"/>
</dbReference>
<accession>E0S3H3</accession>
<dbReference type="InterPro" id="IPR029060">
    <property type="entry name" value="PIN-like_dom_sf"/>
</dbReference>
<sequence>MKLLVDTNVILDYFEGRAGGEAAKELFKLAEDNSQYECLTSSSVTDVLYLVTKALVIKNKEQPEDKRRPRKDVEEQARDSVESFLSIMHILNVSEEHVHNAFKLKWHDTEDALQYVVAKDNAVDVIITNNKSDFEANDLKLMTAQEFLDSLPD</sequence>
<geneLocation type="plasmid" evidence="2 3">
    <name>pCY360</name>
</geneLocation>
<dbReference type="HOGENOM" id="CLU_124456_3_0_9"/>
<dbReference type="SUPFAM" id="SSF88723">
    <property type="entry name" value="PIN domain-like"/>
    <property type="match status" value="1"/>
</dbReference>
<keyword evidence="3" id="KW-1185">Reference proteome</keyword>
<reference evidence="2 3" key="1">
    <citation type="journal article" date="2010" name="PLoS ONE">
        <title>The glycobiome of the rumen bacterium Butyrivibrio proteoclasticus B316(T) highlights adaptation to a polysaccharide-rich environment.</title>
        <authorList>
            <person name="Kelly W.J."/>
            <person name="Leahy S.C."/>
            <person name="Altermann E."/>
            <person name="Yeoman C.J."/>
            <person name="Dunne J.C."/>
            <person name="Kong Z."/>
            <person name="Pacheco D.M."/>
            <person name="Li D."/>
            <person name="Noel S.J."/>
            <person name="Moon C.D."/>
            <person name="Cookson A.L."/>
            <person name="Attwood G.T."/>
        </authorList>
    </citation>
    <scope>NUCLEOTIDE SEQUENCE [LARGE SCALE GENOMIC DNA]</scope>
    <source>
        <strain evidence="3">ATCC 51982 / DSM 14932 / B316</strain>
        <plasmid evidence="3">Plasmid pCY360</plasmid>
    </source>
</reference>
<dbReference type="Proteomes" id="UP000001299">
    <property type="component" value="Plasmid pCY360"/>
</dbReference>
<proteinExistence type="predicted"/>